<comment type="caution">
    <text evidence="1">The sequence shown here is derived from an EMBL/GenBank/DDBJ whole genome shotgun (WGS) entry which is preliminary data.</text>
</comment>
<gene>
    <name evidence="1" type="ORF">P3X46_001372</name>
</gene>
<name>A0ABQ9NCB3_HEVBR</name>
<evidence type="ECO:0000313" key="2">
    <source>
        <dbReference type="Proteomes" id="UP001174677"/>
    </source>
</evidence>
<dbReference type="PANTHER" id="PTHR47481:SF34">
    <property type="entry name" value="CCHC-TYPE DOMAIN-CONTAINING PROTEIN"/>
    <property type="match status" value="1"/>
</dbReference>
<protein>
    <recommendedName>
        <fullName evidence="3">UBN2 domain-containing protein</fullName>
    </recommendedName>
</protein>
<dbReference type="EMBL" id="JARPOI010000001">
    <property type="protein sequence ID" value="KAJ9190144.1"/>
    <property type="molecule type" value="Genomic_DNA"/>
</dbReference>
<evidence type="ECO:0000313" key="1">
    <source>
        <dbReference type="EMBL" id="KAJ9190144.1"/>
    </source>
</evidence>
<dbReference type="Proteomes" id="UP001174677">
    <property type="component" value="Chromosome 1"/>
</dbReference>
<keyword evidence="2" id="KW-1185">Reference proteome</keyword>
<sequence length="112" mass="12753">MHLKERLSTSRGSKPLPEYLQFVESTVDELALIDKCLTDDDLTILVLNGVGSEFRELTIAVQARETSITFEELHEKLMDFDTSLKKEQSSEISTIIANVIRRNSQFRNSFSS</sequence>
<evidence type="ECO:0008006" key="3">
    <source>
        <dbReference type="Google" id="ProtNLM"/>
    </source>
</evidence>
<reference evidence="1" key="1">
    <citation type="journal article" date="2023" name="Plant Biotechnol. J.">
        <title>Chromosome-level wild Hevea brasiliensis genome provides new tools for genomic-assisted breeding and valuable loci to elevate rubber yield.</title>
        <authorList>
            <person name="Cheng H."/>
            <person name="Song X."/>
            <person name="Hu Y."/>
            <person name="Wu T."/>
            <person name="Yang Q."/>
            <person name="An Z."/>
            <person name="Feng S."/>
            <person name="Deng Z."/>
            <person name="Wu W."/>
            <person name="Zeng X."/>
            <person name="Tu M."/>
            <person name="Wang X."/>
            <person name="Huang H."/>
        </authorList>
    </citation>
    <scope>NUCLEOTIDE SEQUENCE</scope>
    <source>
        <strain evidence="1">MT/VB/25A 57/8</strain>
    </source>
</reference>
<dbReference type="PANTHER" id="PTHR47481">
    <property type="match status" value="1"/>
</dbReference>
<proteinExistence type="predicted"/>
<accession>A0ABQ9NCB3</accession>
<dbReference type="Pfam" id="PF14223">
    <property type="entry name" value="Retrotran_gag_2"/>
    <property type="match status" value="1"/>
</dbReference>
<organism evidence="1 2">
    <name type="scientific">Hevea brasiliensis</name>
    <name type="common">Para rubber tree</name>
    <name type="synonym">Siphonia brasiliensis</name>
    <dbReference type="NCBI Taxonomy" id="3981"/>
    <lineage>
        <taxon>Eukaryota</taxon>
        <taxon>Viridiplantae</taxon>
        <taxon>Streptophyta</taxon>
        <taxon>Embryophyta</taxon>
        <taxon>Tracheophyta</taxon>
        <taxon>Spermatophyta</taxon>
        <taxon>Magnoliopsida</taxon>
        <taxon>eudicotyledons</taxon>
        <taxon>Gunneridae</taxon>
        <taxon>Pentapetalae</taxon>
        <taxon>rosids</taxon>
        <taxon>fabids</taxon>
        <taxon>Malpighiales</taxon>
        <taxon>Euphorbiaceae</taxon>
        <taxon>Crotonoideae</taxon>
        <taxon>Micrandreae</taxon>
        <taxon>Hevea</taxon>
    </lineage>
</organism>